<comment type="similarity">
    <text evidence="3">Belongs to the somatostatin family.</text>
</comment>
<dbReference type="PANTHER" id="PTHR10558">
    <property type="entry name" value="SOMATOSTATIN"/>
    <property type="match status" value="1"/>
</dbReference>
<keyword evidence="5" id="KW-0165">Cleavage on pair of basic residues</keyword>
<comment type="subcellular location">
    <subcellularLocation>
        <location evidence="2">Secreted</location>
    </subcellularLocation>
</comment>
<keyword evidence="6" id="KW-0372">Hormone</keyword>
<dbReference type="Proteomes" id="UP000261520">
    <property type="component" value="Unplaced"/>
</dbReference>
<evidence type="ECO:0000313" key="10">
    <source>
        <dbReference type="Ensembl" id="ENSPMGP00000024634.1"/>
    </source>
</evidence>
<evidence type="ECO:0000313" key="11">
    <source>
        <dbReference type="Proteomes" id="UP000261520"/>
    </source>
</evidence>
<feature type="domain" description="Somatostatin/Cortistatin C-terminal" evidence="9">
    <location>
        <begin position="106"/>
        <end position="123"/>
    </location>
</feature>
<protein>
    <recommendedName>
        <fullName evidence="9">Somatostatin/Cortistatin C-terminal domain-containing protein</fullName>
    </recommendedName>
</protein>
<reference evidence="10" key="2">
    <citation type="submission" date="2025-09" db="UniProtKB">
        <authorList>
            <consortium name="Ensembl"/>
        </authorList>
    </citation>
    <scope>IDENTIFICATION</scope>
</reference>
<evidence type="ECO:0000256" key="7">
    <source>
        <dbReference type="ARBA" id="ARBA00023157"/>
    </source>
</evidence>
<dbReference type="AlphaFoldDB" id="A0A3B4B7W7"/>
<evidence type="ECO:0000256" key="8">
    <source>
        <dbReference type="SAM" id="SignalP"/>
    </source>
</evidence>
<accession>A0A3B4B7W7</accession>
<evidence type="ECO:0000256" key="4">
    <source>
        <dbReference type="ARBA" id="ARBA00022525"/>
    </source>
</evidence>
<evidence type="ECO:0000256" key="5">
    <source>
        <dbReference type="ARBA" id="ARBA00022685"/>
    </source>
</evidence>
<dbReference type="GO" id="GO:0030334">
    <property type="term" value="P:regulation of cell migration"/>
    <property type="evidence" value="ECO:0007669"/>
    <property type="project" value="TreeGrafter"/>
</dbReference>
<reference evidence="10" key="1">
    <citation type="submission" date="2025-08" db="UniProtKB">
        <authorList>
            <consortium name="Ensembl"/>
        </authorList>
    </citation>
    <scope>IDENTIFICATION</scope>
</reference>
<evidence type="ECO:0000256" key="6">
    <source>
        <dbReference type="ARBA" id="ARBA00022702"/>
    </source>
</evidence>
<dbReference type="GO" id="GO:0005179">
    <property type="term" value="F:hormone activity"/>
    <property type="evidence" value="ECO:0007669"/>
    <property type="project" value="UniProtKB-KW"/>
</dbReference>
<dbReference type="Ensembl" id="ENSPMGT00000026249.1">
    <property type="protein sequence ID" value="ENSPMGP00000024634.1"/>
    <property type="gene ID" value="ENSPMGG00000019935.1"/>
</dbReference>
<dbReference type="PANTHER" id="PTHR10558:SF2">
    <property type="entry name" value="SOMATOSTATIN"/>
    <property type="match status" value="1"/>
</dbReference>
<dbReference type="GO" id="GO:0005615">
    <property type="term" value="C:extracellular space"/>
    <property type="evidence" value="ECO:0007669"/>
    <property type="project" value="TreeGrafter"/>
</dbReference>
<evidence type="ECO:0000259" key="9">
    <source>
        <dbReference type="Pfam" id="PF03002"/>
    </source>
</evidence>
<evidence type="ECO:0000256" key="1">
    <source>
        <dbReference type="ARBA" id="ARBA00003524"/>
    </source>
</evidence>
<dbReference type="InterPro" id="IPR018142">
    <property type="entry name" value="Somatostatin/Cortistatin_C"/>
</dbReference>
<proteinExistence type="inferred from homology"/>
<keyword evidence="4" id="KW-0964">Secreted</keyword>
<dbReference type="Pfam" id="PF03002">
    <property type="entry name" value="Somatostatin"/>
    <property type="match status" value="1"/>
</dbReference>
<dbReference type="STRING" id="409849.ENSPMGP00000024634"/>
<name>A0A3B4B7W7_9GOBI</name>
<feature type="signal peptide" evidence="8">
    <location>
        <begin position="1"/>
        <end position="28"/>
    </location>
</feature>
<organism evidence="10 11">
    <name type="scientific">Periophthalmus magnuspinnatus</name>
    <dbReference type="NCBI Taxonomy" id="409849"/>
    <lineage>
        <taxon>Eukaryota</taxon>
        <taxon>Metazoa</taxon>
        <taxon>Chordata</taxon>
        <taxon>Craniata</taxon>
        <taxon>Vertebrata</taxon>
        <taxon>Euteleostomi</taxon>
        <taxon>Actinopterygii</taxon>
        <taxon>Neopterygii</taxon>
        <taxon>Teleostei</taxon>
        <taxon>Neoteleostei</taxon>
        <taxon>Acanthomorphata</taxon>
        <taxon>Gobiaria</taxon>
        <taxon>Gobiiformes</taxon>
        <taxon>Gobioidei</taxon>
        <taxon>Gobiidae</taxon>
        <taxon>Oxudercinae</taxon>
        <taxon>Periophthalmus</taxon>
    </lineage>
</organism>
<evidence type="ECO:0000256" key="2">
    <source>
        <dbReference type="ARBA" id="ARBA00004613"/>
    </source>
</evidence>
<keyword evidence="11" id="KW-1185">Reference proteome</keyword>
<feature type="chain" id="PRO_5017356386" description="Somatostatin/Cortistatin C-terminal domain-containing protein" evidence="8">
    <location>
        <begin position="29"/>
        <end position="123"/>
    </location>
</feature>
<evidence type="ECO:0000256" key="3">
    <source>
        <dbReference type="ARBA" id="ARBA00008327"/>
    </source>
</evidence>
<dbReference type="InterPro" id="IPR004250">
    <property type="entry name" value="Somatostatin"/>
</dbReference>
<keyword evidence="8" id="KW-0732">Signal</keyword>
<sequence length="123" mass="13343">PRPRPGPASQTGTRVLVALAMLALCVCARPDSDKLHALLRSAPLGPDKHQQDLSLLSSLLLSELLSLENDSVQDPDTEGVHVDTEGVHVDPVGVHVQRDALLLAPRERKAGCKNFFWKTFTSC</sequence>
<keyword evidence="7" id="KW-1015">Disulfide bond</keyword>
<comment type="function">
    <text evidence="1">Somatostatin inhibits the release of somatotropin.</text>
</comment>